<evidence type="ECO:0008006" key="4">
    <source>
        <dbReference type="Google" id="ProtNLM"/>
    </source>
</evidence>
<dbReference type="EMBL" id="VOOR01000025">
    <property type="protein sequence ID" value="TXB62720.1"/>
    <property type="molecule type" value="Genomic_DNA"/>
</dbReference>
<feature type="signal peptide" evidence="1">
    <location>
        <begin position="1"/>
        <end position="22"/>
    </location>
</feature>
<dbReference type="OrthoDB" id="1377352at2"/>
<reference evidence="2 3" key="1">
    <citation type="submission" date="2019-08" db="EMBL/GenBank/DDBJ databases">
        <title>Genome of Phaeodactylibacter luteus.</title>
        <authorList>
            <person name="Bowman J.P."/>
        </authorList>
    </citation>
    <scope>NUCLEOTIDE SEQUENCE [LARGE SCALE GENOMIC DNA]</scope>
    <source>
        <strain evidence="2 3">KCTC 42180</strain>
    </source>
</reference>
<name>A0A5C6RM70_9BACT</name>
<evidence type="ECO:0000256" key="1">
    <source>
        <dbReference type="SAM" id="SignalP"/>
    </source>
</evidence>
<evidence type="ECO:0000313" key="2">
    <source>
        <dbReference type="EMBL" id="TXB62720.1"/>
    </source>
</evidence>
<proteinExistence type="predicted"/>
<organism evidence="2 3">
    <name type="scientific">Phaeodactylibacter luteus</name>
    <dbReference type="NCBI Taxonomy" id="1564516"/>
    <lineage>
        <taxon>Bacteria</taxon>
        <taxon>Pseudomonadati</taxon>
        <taxon>Bacteroidota</taxon>
        <taxon>Saprospiria</taxon>
        <taxon>Saprospirales</taxon>
        <taxon>Haliscomenobacteraceae</taxon>
        <taxon>Phaeodactylibacter</taxon>
    </lineage>
</organism>
<gene>
    <name evidence="2" type="ORF">FRY97_12795</name>
</gene>
<protein>
    <recommendedName>
        <fullName evidence="4">MBG domain-containing protein</fullName>
    </recommendedName>
</protein>
<sequence>MKNFRSLFTTLALALFATAAFAQVKVGDNPTAIDASSVLEVESTTKGFLPPRMTEAQRDAIVSPAAGLMIYNLTAYCLQINDGTPAAPEWNCISGSTAAPAEASTNGTGIVSAYGAPGCTAGSISGTLTEGVDASGTTMTIYANVTQAGTYDITAGPVNGVTFSGSGTFAATGCQEITLTATGTPTAAGNYDYSLNTTPSETVSATVAAPIGSFPAHGGE</sequence>
<accession>A0A5C6RM70</accession>
<evidence type="ECO:0000313" key="3">
    <source>
        <dbReference type="Proteomes" id="UP000321580"/>
    </source>
</evidence>
<keyword evidence="1" id="KW-0732">Signal</keyword>
<dbReference type="Proteomes" id="UP000321580">
    <property type="component" value="Unassembled WGS sequence"/>
</dbReference>
<dbReference type="AlphaFoldDB" id="A0A5C6RM70"/>
<keyword evidence="3" id="KW-1185">Reference proteome</keyword>
<feature type="chain" id="PRO_5022758693" description="MBG domain-containing protein" evidence="1">
    <location>
        <begin position="23"/>
        <end position="220"/>
    </location>
</feature>
<dbReference type="RefSeq" id="WP_147167936.1">
    <property type="nucleotide sequence ID" value="NZ_VOOR01000025.1"/>
</dbReference>
<comment type="caution">
    <text evidence="2">The sequence shown here is derived from an EMBL/GenBank/DDBJ whole genome shotgun (WGS) entry which is preliminary data.</text>
</comment>